<organism evidence="2 3">
    <name type="scientific">Solirubrobacter phytolaccae</name>
    <dbReference type="NCBI Taxonomy" id="1404360"/>
    <lineage>
        <taxon>Bacteria</taxon>
        <taxon>Bacillati</taxon>
        <taxon>Actinomycetota</taxon>
        <taxon>Thermoleophilia</taxon>
        <taxon>Solirubrobacterales</taxon>
        <taxon>Solirubrobacteraceae</taxon>
        <taxon>Solirubrobacter</taxon>
    </lineage>
</organism>
<dbReference type="RefSeq" id="WP_270028840.1">
    <property type="nucleotide sequence ID" value="NZ_JAPDDP010000074.1"/>
</dbReference>
<comment type="caution">
    <text evidence="2">The sequence shown here is derived from an EMBL/GenBank/DDBJ whole genome shotgun (WGS) entry which is preliminary data.</text>
</comment>
<evidence type="ECO:0000313" key="2">
    <source>
        <dbReference type="EMBL" id="MDA0184389.1"/>
    </source>
</evidence>
<dbReference type="Proteomes" id="UP001147653">
    <property type="component" value="Unassembled WGS sequence"/>
</dbReference>
<gene>
    <name evidence="2" type="ORF">OJ997_29060</name>
</gene>
<dbReference type="CDD" id="cd02440">
    <property type="entry name" value="AdoMet_MTases"/>
    <property type="match status" value="1"/>
</dbReference>
<dbReference type="GO" id="GO:0032259">
    <property type="term" value="P:methylation"/>
    <property type="evidence" value="ECO:0007669"/>
    <property type="project" value="UniProtKB-KW"/>
</dbReference>
<feature type="domain" description="Methyltransferase" evidence="1">
    <location>
        <begin position="39"/>
        <end position="143"/>
    </location>
</feature>
<dbReference type="InterPro" id="IPR041698">
    <property type="entry name" value="Methyltransf_25"/>
</dbReference>
<evidence type="ECO:0000259" key="1">
    <source>
        <dbReference type="Pfam" id="PF13649"/>
    </source>
</evidence>
<accession>A0A9X3NFM3</accession>
<dbReference type="AlphaFoldDB" id="A0A9X3NFM3"/>
<keyword evidence="2" id="KW-0489">Methyltransferase</keyword>
<dbReference type="GO" id="GO:0008168">
    <property type="term" value="F:methyltransferase activity"/>
    <property type="evidence" value="ECO:0007669"/>
    <property type="project" value="UniProtKB-KW"/>
</dbReference>
<dbReference type="InterPro" id="IPR029063">
    <property type="entry name" value="SAM-dependent_MTases_sf"/>
</dbReference>
<proteinExistence type="predicted"/>
<dbReference type="PANTHER" id="PTHR43591">
    <property type="entry name" value="METHYLTRANSFERASE"/>
    <property type="match status" value="1"/>
</dbReference>
<keyword evidence="2" id="KW-0808">Transferase</keyword>
<evidence type="ECO:0000313" key="3">
    <source>
        <dbReference type="Proteomes" id="UP001147653"/>
    </source>
</evidence>
<dbReference type="Gene3D" id="3.40.50.150">
    <property type="entry name" value="Vaccinia Virus protein VP39"/>
    <property type="match status" value="1"/>
</dbReference>
<keyword evidence="3" id="KW-1185">Reference proteome</keyword>
<dbReference type="PANTHER" id="PTHR43591:SF108">
    <property type="entry name" value="S-ADENOSYL-L-METHIONINE-DEPENDENT METHYLTRANSFERASE"/>
    <property type="match status" value="1"/>
</dbReference>
<sequence length="254" mass="27185">MGILERWDAQQAAYIADREGRFAIMLDVLALTVGEAPLVVDLACGPGSLSARVLARFPAARVVALDLDPLLLQVAEESLAPYADRLTLLDADLTADDWPAAVSAAFDGEPPKAAVSTTALHWLTPSQLVGVYAHAATLLAPGGVLLNGDHFRFSEHEHPTLHRAAGEHDAATQRRAFADGAPDWEAWWTEARALPGGAELGAERDRRFAARPAPEPTTIEFQLAALRQAGFDEVAPVWQLLDFGRTSPSGSVRG</sequence>
<protein>
    <submittedName>
        <fullName evidence="2">Class I SAM-dependent methyltransferase</fullName>
    </submittedName>
</protein>
<name>A0A9X3NFM3_9ACTN</name>
<dbReference type="Pfam" id="PF13649">
    <property type="entry name" value="Methyltransf_25"/>
    <property type="match status" value="1"/>
</dbReference>
<dbReference type="SUPFAM" id="SSF53335">
    <property type="entry name" value="S-adenosyl-L-methionine-dependent methyltransferases"/>
    <property type="match status" value="1"/>
</dbReference>
<reference evidence="2" key="1">
    <citation type="submission" date="2022-10" db="EMBL/GenBank/DDBJ databases">
        <title>The WGS of Solirubrobacter phytolaccae KCTC 29190.</title>
        <authorList>
            <person name="Jiang Z."/>
        </authorList>
    </citation>
    <scope>NUCLEOTIDE SEQUENCE</scope>
    <source>
        <strain evidence="2">KCTC 29190</strain>
    </source>
</reference>
<dbReference type="EMBL" id="JAPDDP010000074">
    <property type="protein sequence ID" value="MDA0184389.1"/>
    <property type="molecule type" value="Genomic_DNA"/>
</dbReference>